<dbReference type="SUPFAM" id="SSF53850">
    <property type="entry name" value="Periplasmic binding protein-like II"/>
    <property type="match status" value="1"/>
</dbReference>
<feature type="signal peptide" evidence="1">
    <location>
        <begin position="1"/>
        <end position="20"/>
    </location>
</feature>
<dbReference type="AlphaFoldDB" id="G4QL36"/>
<dbReference type="RefSeq" id="WP_014108381.1">
    <property type="nucleotide sequence ID" value="NC_016041.1"/>
</dbReference>
<dbReference type="STRING" id="1085623.GNIT_1383"/>
<evidence type="ECO:0000256" key="1">
    <source>
        <dbReference type="SAM" id="SignalP"/>
    </source>
</evidence>
<dbReference type="HOGENOM" id="CLU_1131741_0_0_6"/>
<sequence>MRKSITFLVLTILFSKFIAAEETLTINFGVAIFKPYSSIDETTGECTGIGFAITKKLLQPKSIQINNSCAAPARIYRSLSSGIVDLSLNIKSTLAVQDKVTFTNIPFDALMLNFYTNLDNAQIDKRIAAIRGYDYNGSRETLTQQGFEFVDVSNAEDAIRMFANKRTKYLLSYKGPFEDYTKNQQSEKELLTLNSVHTELLVAIPTYFAISKASVHHDALVNAFSEIENAATELEFHIDAFK</sequence>
<protein>
    <recommendedName>
        <fullName evidence="4">Solute-binding protein family 3/N-terminal domain-containing protein</fullName>
    </recommendedName>
</protein>
<evidence type="ECO:0000313" key="2">
    <source>
        <dbReference type="EMBL" id="AEP29507.1"/>
    </source>
</evidence>
<keyword evidence="1" id="KW-0732">Signal</keyword>
<reference evidence="2 3" key="1">
    <citation type="journal article" date="2011" name="J. Bacteriol.">
        <title>Complete genome sequence of seawater bacterium Glaciecola nitratireducens FR1064T.</title>
        <authorList>
            <person name="Bian F."/>
            <person name="Qin Q.L."/>
            <person name="Xie B.B."/>
            <person name="Shu Y.L."/>
            <person name="Zhang X.Y."/>
            <person name="Yu Y."/>
            <person name="Chen B."/>
            <person name="Chen X.L."/>
            <person name="Zhou B.C."/>
            <person name="Zhang Y.Z."/>
        </authorList>
    </citation>
    <scope>NUCLEOTIDE SEQUENCE [LARGE SCALE GENOMIC DNA]</scope>
    <source>
        <strain evidence="3">JCM 12485 / KCTC 12276 / FR1064</strain>
    </source>
</reference>
<dbReference type="OrthoDB" id="5765987at2"/>
<evidence type="ECO:0000313" key="3">
    <source>
        <dbReference type="Proteomes" id="UP000009282"/>
    </source>
</evidence>
<gene>
    <name evidence="2" type="ordered locus">GNIT_1383</name>
</gene>
<dbReference type="eggNOG" id="ENOG50331SE">
    <property type="taxonomic scope" value="Bacteria"/>
</dbReference>
<name>G4QL36_GLANF</name>
<feature type="chain" id="PRO_5003467370" description="Solute-binding protein family 3/N-terminal domain-containing protein" evidence="1">
    <location>
        <begin position="21"/>
        <end position="242"/>
    </location>
</feature>
<dbReference type="Proteomes" id="UP000009282">
    <property type="component" value="Chromosome"/>
</dbReference>
<dbReference type="Gene3D" id="3.40.190.10">
    <property type="entry name" value="Periplasmic binding protein-like II"/>
    <property type="match status" value="2"/>
</dbReference>
<dbReference type="KEGG" id="gni:GNIT_1383"/>
<keyword evidence="3" id="KW-1185">Reference proteome</keyword>
<organism evidence="2 3">
    <name type="scientific">Glaciecola nitratireducens (strain JCM 12485 / KCTC 12276 / FR1064)</name>
    <dbReference type="NCBI Taxonomy" id="1085623"/>
    <lineage>
        <taxon>Bacteria</taxon>
        <taxon>Pseudomonadati</taxon>
        <taxon>Pseudomonadota</taxon>
        <taxon>Gammaproteobacteria</taxon>
        <taxon>Alteromonadales</taxon>
        <taxon>Alteromonadaceae</taxon>
        <taxon>Brumicola</taxon>
    </lineage>
</organism>
<dbReference type="EMBL" id="CP003060">
    <property type="protein sequence ID" value="AEP29507.1"/>
    <property type="molecule type" value="Genomic_DNA"/>
</dbReference>
<evidence type="ECO:0008006" key="4">
    <source>
        <dbReference type="Google" id="ProtNLM"/>
    </source>
</evidence>
<proteinExistence type="predicted"/>
<accession>G4QL36</accession>